<dbReference type="Proteomes" id="UP000017800">
    <property type="component" value="Unassembled WGS sequence"/>
</dbReference>
<evidence type="ECO:0000256" key="8">
    <source>
        <dbReference type="PIRSR" id="PIRSR000232-1"/>
    </source>
</evidence>
<dbReference type="PANTHER" id="PTHR43821:SF1">
    <property type="entry name" value="NAD(P)H NITROREDUCTASE YDJA-RELATED"/>
    <property type="match status" value="1"/>
</dbReference>
<evidence type="ECO:0000256" key="3">
    <source>
        <dbReference type="ARBA" id="ARBA00022643"/>
    </source>
</evidence>
<keyword evidence="4 7" id="KW-0521">NADP</keyword>
<keyword evidence="5 7" id="KW-0560">Oxidoreductase</keyword>
<dbReference type="GO" id="GO:0016491">
    <property type="term" value="F:oxidoreductase activity"/>
    <property type="evidence" value="ECO:0007669"/>
    <property type="project" value="UniProtKB-UniRule"/>
</dbReference>
<keyword evidence="3 7" id="KW-0288">FMN</keyword>
<protein>
    <recommendedName>
        <fullName evidence="7">Putative NAD(P)H nitroreductase</fullName>
        <ecNumber evidence="7">1.-.-.-</ecNumber>
    </recommendedName>
</protein>
<evidence type="ECO:0000256" key="5">
    <source>
        <dbReference type="ARBA" id="ARBA00023002"/>
    </source>
</evidence>
<evidence type="ECO:0000256" key="2">
    <source>
        <dbReference type="ARBA" id="ARBA00022630"/>
    </source>
</evidence>
<evidence type="ECO:0000256" key="1">
    <source>
        <dbReference type="ARBA" id="ARBA00007118"/>
    </source>
</evidence>
<proteinExistence type="inferred from homology"/>
<feature type="binding site" evidence="8">
    <location>
        <position position="42"/>
    </location>
    <ligand>
        <name>FMN</name>
        <dbReference type="ChEBI" id="CHEBI:58210"/>
        <note>ligand shared between dimeric partners</note>
    </ligand>
</feature>
<dbReference type="InterPro" id="IPR000415">
    <property type="entry name" value="Nitroreductase-like"/>
</dbReference>
<dbReference type="NCBIfam" id="NF008088">
    <property type="entry name" value="PRK10828.1"/>
    <property type="match status" value="1"/>
</dbReference>
<dbReference type="PIRSF" id="PIRSF000232">
    <property type="entry name" value="YdjA"/>
    <property type="match status" value="1"/>
</dbReference>
<dbReference type="eggNOG" id="COG0778">
    <property type="taxonomic scope" value="Bacteria"/>
</dbReference>
<dbReference type="Pfam" id="PF00881">
    <property type="entry name" value="Nitroreductase"/>
    <property type="match status" value="1"/>
</dbReference>
<dbReference type="Gene3D" id="3.40.109.10">
    <property type="entry name" value="NADH Oxidase"/>
    <property type="match status" value="1"/>
</dbReference>
<sequence>MNDMDALDLLLNRRSIAKLSTPAPSGEAMDNILRAGLRAPDHGGLTPWRFVISQGEGLRKLADILVSAAHKSNAEPSVIEKLSNAPFRAPMVITVIAKTKPHPKVPEFEQYLSAGCAAQAMQMAAVAQGFQGFWRSGTWMFDDNVASALGLQGKDKIVGFLYLGTADCVEAKAPIRELDQFVEYL</sequence>
<keyword evidence="11" id="KW-1185">Reference proteome</keyword>
<dbReference type="InterPro" id="IPR026021">
    <property type="entry name" value="YdjA-like"/>
</dbReference>
<dbReference type="CDD" id="cd02135">
    <property type="entry name" value="YdjA-like"/>
    <property type="match status" value="1"/>
</dbReference>
<dbReference type="SUPFAM" id="SSF55469">
    <property type="entry name" value="FMN-dependent nitroreductase-like"/>
    <property type="match status" value="1"/>
</dbReference>
<reference evidence="10 11" key="1">
    <citation type="submission" date="2013-10" db="EMBL/GenBank/DDBJ databases">
        <authorList>
            <person name="Ichikawa N."/>
            <person name="Kimura A."/>
            <person name="Ohji S."/>
            <person name="Hosoyama A."/>
            <person name="Fujita N."/>
        </authorList>
    </citation>
    <scope>NUCLEOTIDE SEQUENCE [LARGE SCALE GENOMIC DNA]</scope>
    <source>
        <strain evidence="10 11">NBRC 102217</strain>
    </source>
</reference>
<dbReference type="EMBL" id="BAUJ01000086">
    <property type="protein sequence ID" value="GAD91356.1"/>
    <property type="molecule type" value="Genomic_DNA"/>
</dbReference>
<dbReference type="InterPro" id="IPR029479">
    <property type="entry name" value="Nitroreductase"/>
</dbReference>
<comment type="caution">
    <text evidence="10">The sequence shown here is derived from an EMBL/GenBank/DDBJ whole genome shotgun (WGS) entry which is preliminary data.</text>
</comment>
<comment type="cofactor">
    <cofactor evidence="8">
        <name>FMN</name>
        <dbReference type="ChEBI" id="CHEBI:58210"/>
    </cofactor>
    <text evidence="8">Binds 1 FMN per subunit.</text>
</comment>
<evidence type="ECO:0000256" key="4">
    <source>
        <dbReference type="ARBA" id="ARBA00022857"/>
    </source>
</evidence>
<evidence type="ECO:0000313" key="10">
    <source>
        <dbReference type="EMBL" id="GAD91356.1"/>
    </source>
</evidence>
<dbReference type="AlphaFoldDB" id="V5FP83"/>
<comment type="similarity">
    <text evidence="1 7">Belongs to the nitroreductase family.</text>
</comment>
<evidence type="ECO:0000259" key="9">
    <source>
        <dbReference type="Pfam" id="PF00881"/>
    </source>
</evidence>
<evidence type="ECO:0000313" key="11">
    <source>
        <dbReference type="Proteomes" id="UP000017800"/>
    </source>
</evidence>
<accession>V5FP83</accession>
<feature type="domain" description="Nitroreductase" evidence="9">
    <location>
        <begin position="11"/>
        <end position="164"/>
    </location>
</feature>
<feature type="binding site" description="in other chain" evidence="8">
    <location>
        <begin position="13"/>
        <end position="15"/>
    </location>
    <ligand>
        <name>FMN</name>
        <dbReference type="ChEBI" id="CHEBI:58210"/>
        <note>ligand shared between dimeric partners</note>
    </ligand>
</feature>
<gene>
    <name evidence="10" type="ORF">VHA01S_086_00090</name>
</gene>
<feature type="binding site" description="in other chain" evidence="8">
    <location>
        <begin position="134"/>
        <end position="136"/>
    </location>
    <ligand>
        <name>FMN</name>
        <dbReference type="ChEBI" id="CHEBI:58210"/>
        <note>ligand shared between dimeric partners</note>
    </ligand>
</feature>
<dbReference type="InterPro" id="IPR052530">
    <property type="entry name" value="NAD(P)H_nitroreductase"/>
</dbReference>
<reference evidence="10 11" key="2">
    <citation type="submission" date="2013-11" db="EMBL/GenBank/DDBJ databases">
        <title>Whole genome shotgun sequence of Vibrio halioticoli NBRC 102217.</title>
        <authorList>
            <person name="Isaki S."/>
            <person name="Kimura A."/>
            <person name="Ohji S."/>
            <person name="Hosoyama A."/>
            <person name="Fujita N."/>
            <person name="Hashimoto M."/>
            <person name="Hosoyama Y."/>
            <person name="Yamazoe A."/>
        </authorList>
    </citation>
    <scope>NUCLEOTIDE SEQUENCE [LARGE SCALE GENOMIC DNA]</scope>
    <source>
        <strain evidence="10 11">NBRC 102217</strain>
    </source>
</reference>
<organism evidence="10 11">
    <name type="scientific">Vibrio halioticoli NBRC 102217</name>
    <dbReference type="NCBI Taxonomy" id="1219072"/>
    <lineage>
        <taxon>Bacteria</taxon>
        <taxon>Pseudomonadati</taxon>
        <taxon>Pseudomonadota</taxon>
        <taxon>Gammaproteobacteria</taxon>
        <taxon>Vibrionales</taxon>
        <taxon>Vibrionaceae</taxon>
        <taxon>Vibrio</taxon>
    </lineage>
</organism>
<dbReference type="PANTHER" id="PTHR43821">
    <property type="entry name" value="NAD(P)H NITROREDUCTASE YDJA-RELATED"/>
    <property type="match status" value="1"/>
</dbReference>
<evidence type="ECO:0000256" key="6">
    <source>
        <dbReference type="ARBA" id="ARBA00023027"/>
    </source>
</evidence>
<dbReference type="EC" id="1.-.-.-" evidence="7"/>
<keyword evidence="2 7" id="KW-0285">Flavoprotein</keyword>
<keyword evidence="6 7" id="KW-0520">NAD</keyword>
<feature type="binding site" evidence="8">
    <location>
        <position position="38"/>
    </location>
    <ligand>
        <name>FMN</name>
        <dbReference type="ChEBI" id="CHEBI:58210"/>
        <note>ligand shared between dimeric partners</note>
    </ligand>
</feature>
<evidence type="ECO:0000256" key="7">
    <source>
        <dbReference type="PIRNR" id="PIRNR000232"/>
    </source>
</evidence>
<name>V5FP83_9VIBR</name>